<protein>
    <recommendedName>
        <fullName evidence="3">DUF3277 domain-containing protein</fullName>
    </recommendedName>
</protein>
<dbReference type="GeneID" id="93150711"/>
<dbReference type="HOGENOM" id="CLU_139709_1_0_9"/>
<name>D3ALR4_9FIRM</name>
<organism evidence="1 2">
    <name type="scientific">Hungatella hathewayi DSM 13479</name>
    <dbReference type="NCBI Taxonomy" id="566550"/>
    <lineage>
        <taxon>Bacteria</taxon>
        <taxon>Bacillati</taxon>
        <taxon>Bacillota</taxon>
        <taxon>Clostridia</taxon>
        <taxon>Lachnospirales</taxon>
        <taxon>Lachnospiraceae</taxon>
        <taxon>Hungatella</taxon>
    </lineage>
</organism>
<accession>D3ALR4</accession>
<reference evidence="1 2" key="1">
    <citation type="submission" date="2010-01" db="EMBL/GenBank/DDBJ databases">
        <authorList>
            <person name="Weinstock G."/>
            <person name="Sodergren E."/>
            <person name="Clifton S."/>
            <person name="Fulton L."/>
            <person name="Fulton B."/>
            <person name="Courtney L."/>
            <person name="Fronick C."/>
            <person name="Harrison M."/>
            <person name="Strong C."/>
            <person name="Farmer C."/>
            <person name="Delahaunty K."/>
            <person name="Markovic C."/>
            <person name="Hall O."/>
            <person name="Minx P."/>
            <person name="Tomlinson C."/>
            <person name="Mitreva M."/>
            <person name="Nelson J."/>
            <person name="Hou S."/>
            <person name="Wollam A."/>
            <person name="Pepin K.H."/>
            <person name="Johnson M."/>
            <person name="Bhonagiri V."/>
            <person name="Nash W.E."/>
            <person name="Warren W."/>
            <person name="Chinwalla A."/>
            <person name="Mardis E.R."/>
            <person name="Wilson R.K."/>
        </authorList>
    </citation>
    <scope>NUCLEOTIDE SEQUENCE [LARGE SCALE GENOMIC DNA]</scope>
    <source>
        <strain evidence="1 2">DSM 13479</strain>
    </source>
</reference>
<evidence type="ECO:0008006" key="3">
    <source>
        <dbReference type="Google" id="ProtNLM"/>
    </source>
</evidence>
<dbReference type="Proteomes" id="UP000004968">
    <property type="component" value="Unassembled WGS sequence"/>
</dbReference>
<dbReference type="InterPro" id="IPR021695">
    <property type="entry name" value="Phage_KPP10_Orf10"/>
</dbReference>
<dbReference type="RefSeq" id="WP_006774999.1">
    <property type="nucleotide sequence ID" value="NZ_GG667708.1"/>
</dbReference>
<evidence type="ECO:0000313" key="2">
    <source>
        <dbReference type="Proteomes" id="UP000004968"/>
    </source>
</evidence>
<proteinExistence type="predicted"/>
<dbReference type="AlphaFoldDB" id="D3ALR4"/>
<dbReference type="Pfam" id="PF11681">
    <property type="entry name" value="Phage_Tube_PhiTE"/>
    <property type="match status" value="1"/>
</dbReference>
<dbReference type="NCBIfam" id="NF047581">
    <property type="entry name" value="gp105_phage_fam"/>
    <property type="match status" value="1"/>
</dbReference>
<dbReference type="EMBL" id="ACIO01000417">
    <property type="protein sequence ID" value="EFC97244.1"/>
    <property type="molecule type" value="Genomic_DNA"/>
</dbReference>
<gene>
    <name evidence="1" type="ORF">CLOSTHATH_04560</name>
</gene>
<sequence length="134" mass="14271">MDITGYDPKKVNVNIDGTILTGFASDGIITVSKNEDAVTPNVGCQGDVVYEENANESGTIAITLQATSSSLPKLRNLAANRKQFPVSVSDANDDDSISISAQRCRITKIPDLSRGKNTGTVTVNIYVPNLVIRS</sequence>
<evidence type="ECO:0000313" key="1">
    <source>
        <dbReference type="EMBL" id="EFC97244.1"/>
    </source>
</evidence>
<comment type="caution">
    <text evidence="1">The sequence shown here is derived from an EMBL/GenBank/DDBJ whole genome shotgun (WGS) entry which is preliminary data.</text>
</comment>